<dbReference type="RefSeq" id="WP_014714455.1">
    <property type="nucleotide sequence ID" value="NZ_CP011923.2"/>
</dbReference>
<dbReference type="PANTHER" id="PTHR43198:SF2">
    <property type="entry name" value="SI:CH1073-67J19.1-RELATED"/>
    <property type="match status" value="1"/>
</dbReference>
<gene>
    <name evidence="4" type="primary">tenA</name>
    <name evidence="4" type="ORF">CHQ83_02225</name>
    <name evidence="3" type="ORF">FNO190_0375</name>
</gene>
<dbReference type="GO" id="GO:0005829">
    <property type="term" value="C:cytosol"/>
    <property type="evidence" value="ECO:0007669"/>
    <property type="project" value="TreeGrafter"/>
</dbReference>
<dbReference type="EMBL" id="CP011923">
    <property type="protein sequence ID" value="AKN88217.1"/>
    <property type="molecule type" value="Genomic_DNA"/>
</dbReference>
<comment type="catalytic activity">
    <reaction evidence="1">
        <text>thiamine + H2O = 5-(2-hydroxyethyl)-4-methylthiazole + 4-amino-5-hydroxymethyl-2-methylpyrimidine + H(+)</text>
        <dbReference type="Rhea" id="RHEA:17509"/>
        <dbReference type="ChEBI" id="CHEBI:15377"/>
        <dbReference type="ChEBI" id="CHEBI:15378"/>
        <dbReference type="ChEBI" id="CHEBI:16892"/>
        <dbReference type="ChEBI" id="CHEBI:17957"/>
        <dbReference type="ChEBI" id="CHEBI:18385"/>
        <dbReference type="EC" id="3.5.99.2"/>
    </reaction>
</comment>
<comment type="catalytic activity">
    <reaction evidence="1">
        <text>4-amino-5-aminomethyl-2-methylpyrimidine + H2O = 4-amino-5-hydroxymethyl-2-methylpyrimidine + NH4(+)</text>
        <dbReference type="Rhea" id="RHEA:31799"/>
        <dbReference type="ChEBI" id="CHEBI:15377"/>
        <dbReference type="ChEBI" id="CHEBI:16892"/>
        <dbReference type="ChEBI" id="CHEBI:28938"/>
        <dbReference type="ChEBI" id="CHEBI:63416"/>
        <dbReference type="EC" id="3.5.99.2"/>
    </reaction>
</comment>
<organism evidence="4 6">
    <name type="scientific">Francisella orientalis</name>
    <dbReference type="NCBI Taxonomy" id="299583"/>
    <lineage>
        <taxon>Bacteria</taxon>
        <taxon>Pseudomonadati</taxon>
        <taxon>Pseudomonadota</taxon>
        <taxon>Gammaproteobacteria</taxon>
        <taxon>Thiotrichales</taxon>
        <taxon>Francisellaceae</taxon>
        <taxon>Francisella</taxon>
    </lineage>
</organism>
<dbReference type="Pfam" id="PF03070">
    <property type="entry name" value="TENA_THI-4"/>
    <property type="match status" value="1"/>
</dbReference>
<keyword evidence="5" id="KW-1185">Reference proteome</keyword>
<keyword evidence="1" id="KW-0784">Thiamine biosynthesis</keyword>
<dbReference type="PANTHER" id="PTHR43198">
    <property type="entry name" value="BIFUNCTIONAL TH2 PROTEIN"/>
    <property type="match status" value="1"/>
</dbReference>
<reference evidence="3" key="2">
    <citation type="submission" date="2017-08" db="EMBL/GenBank/DDBJ databases">
        <title>Complete Genome Sequence of Francisella noatunensis subsp. orientalis strain FNO190.</title>
        <authorList>
            <person name="Pereira F.L."/>
            <person name="Goncalves L.A."/>
            <person name="Guilherme T.C."/>
            <person name="Soares S.C."/>
            <person name="Dorella F.A."/>
            <person name="Carvalho A.F."/>
            <person name="Leibowitz M.P."/>
            <person name="Leal C.A.G."/>
            <person name="Azevedo V.A.C."/>
            <person name="Figueiredo H.C.P."/>
        </authorList>
    </citation>
    <scope>NUCLEOTIDE SEQUENCE</scope>
    <source>
        <strain evidence="3">FNO190</strain>
    </source>
</reference>
<name>A0AAP6X8H2_9GAMM</name>
<proteinExistence type="inferred from homology"/>
<dbReference type="GO" id="GO:0009228">
    <property type="term" value="P:thiamine biosynthetic process"/>
    <property type="evidence" value="ECO:0007669"/>
    <property type="project" value="UniProtKB-KW"/>
</dbReference>
<dbReference type="GO" id="GO:0050334">
    <property type="term" value="F:thiaminase activity"/>
    <property type="evidence" value="ECO:0007669"/>
    <property type="project" value="UniProtKB-EC"/>
</dbReference>
<dbReference type="NCBIfam" id="TIGR04306">
    <property type="entry name" value="salvage_TenA"/>
    <property type="match status" value="1"/>
</dbReference>
<evidence type="ECO:0000313" key="4">
    <source>
        <dbReference type="EMBL" id="NIY56249.1"/>
    </source>
</evidence>
<dbReference type="EC" id="3.5.99.2" evidence="1"/>
<feature type="domain" description="Thiaminase-2/PQQC" evidence="2">
    <location>
        <begin position="10"/>
        <end position="213"/>
    </location>
</feature>
<protein>
    <recommendedName>
        <fullName evidence="1">Aminopyrimidine aminohydrolase</fullName>
        <ecNumber evidence="1">3.5.99.2</ecNumber>
    </recommendedName>
</protein>
<evidence type="ECO:0000256" key="1">
    <source>
        <dbReference type="RuleBase" id="RU363093"/>
    </source>
</evidence>
<dbReference type="SUPFAM" id="SSF48613">
    <property type="entry name" value="Heme oxygenase-like"/>
    <property type="match status" value="1"/>
</dbReference>
<dbReference type="InterPro" id="IPR004305">
    <property type="entry name" value="Thiaminase-2/PQQC"/>
</dbReference>
<dbReference type="GeneID" id="45432560"/>
<dbReference type="Proteomes" id="UP000035930">
    <property type="component" value="Chromosome"/>
</dbReference>
<dbReference type="EMBL" id="QPQM01000001">
    <property type="protein sequence ID" value="NIY56249.1"/>
    <property type="molecule type" value="Genomic_DNA"/>
</dbReference>
<dbReference type="InterPro" id="IPR027574">
    <property type="entry name" value="Thiaminase_II"/>
</dbReference>
<reference evidence="5" key="1">
    <citation type="submission" date="2015-02" db="EMBL/GenBank/DDBJ databases">
        <title>Complete genome sequence of Francisella noatunensis subsp. orientalis FNO190 isolated from farm-raised Nile tilapia in Brazil.</title>
        <authorList>
            <person name="Figueiredo H.C.P."/>
            <person name="Leal C.A.G."/>
            <person name="Pereira F.L."/>
            <person name="Soares S.C."/>
            <person name="Goncalves L.A."/>
            <person name="Dorella F.A."/>
            <person name="Carvalho A.F."/>
            <person name="Azevedo V.A.C."/>
        </authorList>
    </citation>
    <scope>NUCLEOTIDE SEQUENCE [LARGE SCALE GENOMIC DNA]</scope>
    <source>
        <strain evidence="5">FNO190</strain>
    </source>
</reference>
<reference evidence="4" key="3">
    <citation type="journal article" date="2020" name="Int. J. Syst. Evol. Microbiol.">
        <title>Reclassification of Francisella noatunensis subsp. orientalis Ottem et al. 2009 as Francisella orientalis sp. nov., Francisella noatunensis subsp. chilensis subsp. nov. and emended description of Francisella noatunensis.</title>
        <authorList>
            <person name="Ramirez-Paredes J.G."/>
            <person name="Larsson P."/>
            <person name="Thompson K.D."/>
            <person name="Penman D.J."/>
            <person name="Busse H.J."/>
            <person name="Ohrman C."/>
            <person name="Sjodin A."/>
            <person name="Soto E."/>
            <person name="Richards R.H."/>
            <person name="Adams A."/>
            <person name="Colquhoun D.J."/>
        </authorList>
    </citation>
    <scope>NUCLEOTIDE SEQUENCE</scope>
    <source>
        <strain evidence="4">LADL-07285A</strain>
    </source>
</reference>
<dbReference type="Proteomes" id="UP000774689">
    <property type="component" value="Unassembled WGS sequence"/>
</dbReference>
<sequence length="221" mass="25213">MTKLSETALAKCQLIIQAIKDHPFNKELANGSLNMDKFAYYIEQDTLYLRDFARSLAVIASKAPLKFVKDFLSFSGGALIAEQEVVHSFFRHTFNLQETEKLTPATLSYTSYLLQVSSMAPVEIAIASILPCFWVYKIVGQSIAQNTDMESQNPYKKWIETYSGKEFSDSVERAISIFDEVALSASDEVRDLMLEAFYKSTVLEWHFWNDSYNQVVFDAFV</sequence>
<dbReference type="InterPro" id="IPR016084">
    <property type="entry name" value="Haem_Oase-like_multi-hlx"/>
</dbReference>
<comment type="similarity">
    <text evidence="1">Belongs to the TenA family.</text>
</comment>
<dbReference type="AlphaFoldDB" id="A0AAP6X8H2"/>
<dbReference type="InterPro" id="IPR050967">
    <property type="entry name" value="Thiamine_Salvage_TenA"/>
</dbReference>
<comment type="pathway">
    <text evidence="1">Cofactor biosynthesis; thiamine diphosphate biosynthesis.</text>
</comment>
<evidence type="ECO:0000313" key="3">
    <source>
        <dbReference type="EMBL" id="AKN88217.1"/>
    </source>
</evidence>
<evidence type="ECO:0000313" key="6">
    <source>
        <dbReference type="Proteomes" id="UP000774689"/>
    </source>
</evidence>
<comment type="function">
    <text evidence="1">Catalyzes an amino-pyrimidine hydrolysis reaction at the C5' of the pyrimidine moiety of thiamine compounds, a reaction that is part of a thiamine salvage pathway.</text>
</comment>
<evidence type="ECO:0000313" key="5">
    <source>
        <dbReference type="Proteomes" id="UP000035930"/>
    </source>
</evidence>
<accession>A0AAP6X8H2</accession>
<dbReference type="CDD" id="cd19365">
    <property type="entry name" value="TenA_C-like"/>
    <property type="match status" value="1"/>
</dbReference>
<evidence type="ECO:0000259" key="2">
    <source>
        <dbReference type="Pfam" id="PF03070"/>
    </source>
</evidence>
<dbReference type="Gene3D" id="1.20.910.10">
    <property type="entry name" value="Heme oxygenase-like"/>
    <property type="match status" value="1"/>
</dbReference>
<keyword evidence="1" id="KW-0378">Hydrolase</keyword>